<proteinExistence type="predicted"/>
<evidence type="ECO:0000256" key="3">
    <source>
        <dbReference type="SAM" id="MobiDB-lite"/>
    </source>
</evidence>
<evidence type="ECO:0000313" key="5">
    <source>
        <dbReference type="EMBL" id="AEE46919.1"/>
    </source>
</evidence>
<evidence type="ECO:0000256" key="2">
    <source>
        <dbReference type="PROSITE-ProRule" id="PRU00335"/>
    </source>
</evidence>
<organism evidence="5 6">
    <name type="scientific">Cellulomonas fimi (strain ATCC 484 / DSM 20113 / JCM 1341 / CCUG 24087 / LMG 16345 / NBRC 15513 / NCIMB 8980 / NCTC 7547 / NRS-133)</name>
    <dbReference type="NCBI Taxonomy" id="590998"/>
    <lineage>
        <taxon>Bacteria</taxon>
        <taxon>Bacillati</taxon>
        <taxon>Actinomycetota</taxon>
        <taxon>Actinomycetes</taxon>
        <taxon>Micrococcales</taxon>
        <taxon>Cellulomonadaceae</taxon>
        <taxon>Cellulomonas</taxon>
    </lineage>
</organism>
<dbReference type="GO" id="GO:0000976">
    <property type="term" value="F:transcription cis-regulatory region binding"/>
    <property type="evidence" value="ECO:0007669"/>
    <property type="project" value="TreeGrafter"/>
</dbReference>
<dbReference type="InterPro" id="IPR036271">
    <property type="entry name" value="Tet_transcr_reg_TetR-rel_C_sf"/>
</dbReference>
<dbReference type="RefSeq" id="WP_013771945.1">
    <property type="nucleotide sequence ID" value="NC_015514.1"/>
</dbReference>
<dbReference type="Proteomes" id="UP000008460">
    <property type="component" value="Chromosome"/>
</dbReference>
<keyword evidence="6" id="KW-1185">Reference proteome</keyword>
<feature type="DNA-binding region" description="H-T-H motif" evidence="2">
    <location>
        <begin position="55"/>
        <end position="74"/>
    </location>
</feature>
<dbReference type="PANTHER" id="PTHR30055:SF146">
    <property type="entry name" value="HTH-TYPE TRANSCRIPTIONAL DUAL REGULATOR CECR"/>
    <property type="match status" value="1"/>
</dbReference>
<dbReference type="Pfam" id="PF00440">
    <property type="entry name" value="TetR_N"/>
    <property type="match status" value="1"/>
</dbReference>
<feature type="domain" description="HTH tetR-type" evidence="4">
    <location>
        <begin position="32"/>
        <end position="92"/>
    </location>
</feature>
<evidence type="ECO:0000256" key="1">
    <source>
        <dbReference type="ARBA" id="ARBA00023125"/>
    </source>
</evidence>
<dbReference type="STRING" id="590998.Celf_2795"/>
<feature type="region of interest" description="Disordered" evidence="3">
    <location>
        <begin position="1"/>
        <end position="33"/>
    </location>
</feature>
<keyword evidence="1 2" id="KW-0238">DNA-binding</keyword>
<dbReference type="SUPFAM" id="SSF46689">
    <property type="entry name" value="Homeodomain-like"/>
    <property type="match status" value="1"/>
</dbReference>
<dbReference type="Gene3D" id="1.10.357.10">
    <property type="entry name" value="Tetracycline Repressor, domain 2"/>
    <property type="match status" value="1"/>
</dbReference>
<dbReference type="InterPro" id="IPR009057">
    <property type="entry name" value="Homeodomain-like_sf"/>
</dbReference>
<dbReference type="KEGG" id="cfi:Celf_2795"/>
<dbReference type="AlphaFoldDB" id="F4H7F8"/>
<dbReference type="SUPFAM" id="SSF48498">
    <property type="entry name" value="Tetracyclin repressor-like, C-terminal domain"/>
    <property type="match status" value="1"/>
</dbReference>
<name>F4H7F8_CELFA</name>
<dbReference type="HOGENOM" id="CLU_072073_0_0_11"/>
<dbReference type="InterPro" id="IPR023772">
    <property type="entry name" value="DNA-bd_HTH_TetR-type_CS"/>
</dbReference>
<dbReference type="InterPro" id="IPR001647">
    <property type="entry name" value="HTH_TetR"/>
</dbReference>
<dbReference type="Pfam" id="PF17931">
    <property type="entry name" value="TetR_C_23"/>
    <property type="match status" value="1"/>
</dbReference>
<dbReference type="eggNOG" id="COG1309">
    <property type="taxonomic scope" value="Bacteria"/>
</dbReference>
<accession>F4H7F8</accession>
<dbReference type="PROSITE" id="PS01081">
    <property type="entry name" value="HTH_TETR_1"/>
    <property type="match status" value="1"/>
</dbReference>
<evidence type="ECO:0000313" key="6">
    <source>
        <dbReference type="Proteomes" id="UP000008460"/>
    </source>
</evidence>
<dbReference type="InterPro" id="IPR041673">
    <property type="entry name" value="TetR_C_23"/>
</dbReference>
<dbReference type="PROSITE" id="PS50977">
    <property type="entry name" value="HTH_TETR_2"/>
    <property type="match status" value="1"/>
</dbReference>
<dbReference type="EMBL" id="CP002666">
    <property type="protein sequence ID" value="AEE46919.1"/>
    <property type="molecule type" value="Genomic_DNA"/>
</dbReference>
<dbReference type="InterPro" id="IPR050109">
    <property type="entry name" value="HTH-type_TetR-like_transc_reg"/>
</dbReference>
<protein>
    <submittedName>
        <fullName evidence="5">Regulatory protein TetR</fullName>
    </submittedName>
</protein>
<dbReference type="PRINTS" id="PR00455">
    <property type="entry name" value="HTHTETR"/>
</dbReference>
<dbReference type="GO" id="GO:0003700">
    <property type="term" value="F:DNA-binding transcription factor activity"/>
    <property type="evidence" value="ECO:0007669"/>
    <property type="project" value="TreeGrafter"/>
</dbReference>
<reference evidence="5 6" key="1">
    <citation type="submission" date="2011-04" db="EMBL/GenBank/DDBJ databases">
        <title>Complete sequence of Cellulomonas fimi ATCC 484.</title>
        <authorList>
            <consortium name="US DOE Joint Genome Institute"/>
            <person name="Lucas S."/>
            <person name="Han J."/>
            <person name="Lapidus A."/>
            <person name="Cheng J.-F."/>
            <person name="Goodwin L."/>
            <person name="Pitluck S."/>
            <person name="Peters L."/>
            <person name="Chertkov O."/>
            <person name="Detter J.C."/>
            <person name="Han C."/>
            <person name="Tapia R."/>
            <person name="Land M."/>
            <person name="Hauser L."/>
            <person name="Kyrpides N."/>
            <person name="Ivanova N."/>
            <person name="Ovchinnikova G."/>
            <person name="Pagani I."/>
            <person name="Mead D."/>
            <person name="Brumm P."/>
            <person name="Woyke T."/>
        </authorList>
    </citation>
    <scope>NUCLEOTIDE SEQUENCE [LARGE SCALE GENOMIC DNA]</scope>
    <source>
        <strain evidence="6">ATCC 484 / DSM 20113 / JCM 1341 / NBRC 15513 / NCIMB 8980 / NCTC 7547</strain>
    </source>
</reference>
<dbReference type="PANTHER" id="PTHR30055">
    <property type="entry name" value="HTH-TYPE TRANSCRIPTIONAL REGULATOR RUTR"/>
    <property type="match status" value="1"/>
</dbReference>
<gene>
    <name evidence="5" type="ordered locus">Celf_2795</name>
</gene>
<evidence type="ECO:0000259" key="4">
    <source>
        <dbReference type="PROSITE" id="PS50977"/>
    </source>
</evidence>
<sequence>MVDVRRDAEPDGPTTSGSGQGATGPADTGAVRDTRAHVRATALRLFRERGYAATTMRLVAQEAGVATGNAYYHFASKDHLVEELYRDVNDEHARRAAAVLADGGDLTARLRGVLHAGLDAFAPYHAFGAEFVTVAIRPASAASPFSPASRAAREVSERLFRDVVAGARPAVPAGLRDELPELLWLAQLGLLLFWVHDGSPDQRRTRRLVDGAAPLLGRLVQLARLPVARGVVDDLLRLVREARA</sequence>